<keyword evidence="4" id="KW-1185">Reference proteome</keyword>
<gene>
    <name evidence="2" type="ORF">Fot_03825</name>
    <name evidence="3" type="ORF">Fot_04106</name>
</gene>
<proteinExistence type="predicted"/>
<dbReference type="Proteomes" id="UP001604277">
    <property type="component" value="Unassembled WGS sequence"/>
</dbReference>
<organism evidence="2 4">
    <name type="scientific">Forsythia ovata</name>
    <dbReference type="NCBI Taxonomy" id="205694"/>
    <lineage>
        <taxon>Eukaryota</taxon>
        <taxon>Viridiplantae</taxon>
        <taxon>Streptophyta</taxon>
        <taxon>Embryophyta</taxon>
        <taxon>Tracheophyta</taxon>
        <taxon>Spermatophyta</taxon>
        <taxon>Magnoliopsida</taxon>
        <taxon>eudicotyledons</taxon>
        <taxon>Gunneridae</taxon>
        <taxon>Pentapetalae</taxon>
        <taxon>asterids</taxon>
        <taxon>lamiids</taxon>
        <taxon>Lamiales</taxon>
        <taxon>Oleaceae</taxon>
        <taxon>Forsythieae</taxon>
        <taxon>Forsythia</taxon>
    </lineage>
</organism>
<reference evidence="2" key="1">
    <citation type="submission" date="2024-07" db="EMBL/GenBank/DDBJ databases">
        <title>Two chromosome-level genome assemblies of Korean endemic species Abeliophyllum distichum and Forsythia ovata (Oleaceae).</title>
        <authorList>
            <person name="Mun J.H."/>
        </authorList>
    </citation>
    <scope>NUCLEOTIDE SEQUENCE</scope>
    <source>
        <strain evidence="2">KNKB202402200001</strain>
        <tissue evidence="2">Leaf</tissue>
    </source>
</reference>
<protein>
    <submittedName>
        <fullName evidence="2">Uncharacterized protein</fullName>
    </submittedName>
</protein>
<comment type="caution">
    <text evidence="2">The sequence shown here is derived from an EMBL/GenBank/DDBJ whole genome shotgun (WGS) entry which is preliminary data.</text>
</comment>
<sequence>MATRLEGTDVSHTDFSASNVASGSQTSASFLSPFLPTNLEGGGGQGKSSGRNANGEGFDSTSNAREVDDSTSLSQRKELLKLMQPSFRGRNGKLLPRAPN</sequence>
<accession>A0ABD1XBF1</accession>
<name>A0ABD1XBF1_9LAMI</name>
<feature type="compositionally biased region" description="Polar residues" evidence="1">
    <location>
        <begin position="13"/>
        <end position="30"/>
    </location>
</feature>
<feature type="region of interest" description="Disordered" evidence="1">
    <location>
        <begin position="1"/>
        <end position="100"/>
    </location>
</feature>
<evidence type="ECO:0000256" key="1">
    <source>
        <dbReference type="SAM" id="MobiDB-lite"/>
    </source>
</evidence>
<feature type="compositionally biased region" description="Basic and acidic residues" evidence="1">
    <location>
        <begin position="1"/>
        <end position="12"/>
    </location>
</feature>
<evidence type="ECO:0000313" key="2">
    <source>
        <dbReference type="EMBL" id="KAL2559086.1"/>
    </source>
</evidence>
<evidence type="ECO:0000313" key="4">
    <source>
        <dbReference type="Proteomes" id="UP001604277"/>
    </source>
</evidence>
<dbReference type="EMBL" id="JBFOLJ010000001">
    <property type="protein sequence ID" value="KAL2559086.1"/>
    <property type="molecule type" value="Genomic_DNA"/>
</dbReference>
<feature type="compositionally biased region" description="Polar residues" evidence="1">
    <location>
        <begin position="59"/>
        <end position="74"/>
    </location>
</feature>
<reference evidence="4" key="2">
    <citation type="submission" date="2024-07" db="EMBL/GenBank/DDBJ databases">
        <title>Two chromosome-level genome assemblies of Korean endemic species Abeliophyllum distichum and Forsythia ovata (Oleaceae).</title>
        <authorList>
            <person name="Jang H."/>
        </authorList>
    </citation>
    <scope>NUCLEOTIDE SEQUENCE [LARGE SCALE GENOMIC DNA]</scope>
</reference>
<evidence type="ECO:0000313" key="3">
    <source>
        <dbReference type="EMBL" id="KAL2559367.1"/>
    </source>
</evidence>
<dbReference type="EMBL" id="JBFOLJ010000001">
    <property type="protein sequence ID" value="KAL2559367.1"/>
    <property type="molecule type" value="Genomic_DNA"/>
</dbReference>
<dbReference type="AlphaFoldDB" id="A0ABD1XBF1"/>